<dbReference type="EMBL" id="MLAK01001415">
    <property type="protein sequence ID" value="OHS93284.1"/>
    <property type="molecule type" value="Genomic_DNA"/>
</dbReference>
<accession>A0A1J4J7S6</accession>
<dbReference type="AlphaFoldDB" id="A0A1J4J7S6"/>
<dbReference type="VEuPathDB" id="TrichDB:TRFO_11899"/>
<keyword evidence="2" id="KW-1185">Reference proteome</keyword>
<sequence>MFSTFIWSYFELSSHLNAENIFKLIISRMEIPVEDQEKKTKIAQKLNDSGALKRFEDKIRFGQIIAIDEITNGTKDDSIEYFPFQNVDKNEITALQSIFQFLKKNYFSFTLSCLLDEANTKIDENAENIDLTTIPPPEDQIPQKTEPSYYVEPPKVISKKEFNKCKIIMSVDEL</sequence>
<dbReference type="Proteomes" id="UP000179807">
    <property type="component" value="Unassembled WGS sequence"/>
</dbReference>
<name>A0A1J4J7S6_9EUKA</name>
<evidence type="ECO:0000313" key="2">
    <source>
        <dbReference type="Proteomes" id="UP000179807"/>
    </source>
</evidence>
<proteinExistence type="predicted"/>
<dbReference type="RefSeq" id="XP_068346421.1">
    <property type="nucleotide sequence ID" value="XM_068496299.1"/>
</dbReference>
<gene>
    <name evidence="1" type="ORF">TRFO_11899</name>
</gene>
<protein>
    <submittedName>
        <fullName evidence="1">Uncharacterized protein</fullName>
    </submittedName>
</protein>
<organism evidence="1 2">
    <name type="scientific">Tritrichomonas foetus</name>
    <dbReference type="NCBI Taxonomy" id="1144522"/>
    <lineage>
        <taxon>Eukaryota</taxon>
        <taxon>Metamonada</taxon>
        <taxon>Parabasalia</taxon>
        <taxon>Tritrichomonadida</taxon>
        <taxon>Tritrichomonadidae</taxon>
        <taxon>Tritrichomonas</taxon>
    </lineage>
</organism>
<comment type="caution">
    <text evidence="1">The sequence shown here is derived from an EMBL/GenBank/DDBJ whole genome shotgun (WGS) entry which is preliminary data.</text>
</comment>
<reference evidence="1" key="1">
    <citation type="submission" date="2016-10" db="EMBL/GenBank/DDBJ databases">
        <authorList>
            <person name="Benchimol M."/>
            <person name="Almeida L.G."/>
            <person name="Vasconcelos A.T."/>
            <person name="Perreira-Neves A."/>
            <person name="Rosa I.A."/>
            <person name="Tasca T."/>
            <person name="Bogo M.R."/>
            <person name="de Souza W."/>
        </authorList>
    </citation>
    <scope>NUCLEOTIDE SEQUENCE [LARGE SCALE GENOMIC DNA]</scope>
    <source>
        <strain evidence="1">K</strain>
    </source>
</reference>
<dbReference type="GeneID" id="94831003"/>
<evidence type="ECO:0000313" key="1">
    <source>
        <dbReference type="EMBL" id="OHS93284.1"/>
    </source>
</evidence>